<dbReference type="EMBL" id="WNVG01000405">
    <property type="protein sequence ID" value="MDZ5034295.1"/>
    <property type="molecule type" value="Genomic_DNA"/>
</dbReference>
<dbReference type="GO" id="GO:0030246">
    <property type="term" value="F:carbohydrate binding"/>
    <property type="evidence" value="ECO:0007669"/>
    <property type="project" value="InterPro"/>
</dbReference>
<feature type="domain" description="Glycosyl hydrolase family 38 C-terminal" evidence="1">
    <location>
        <begin position="84"/>
        <end position="220"/>
    </location>
</feature>
<dbReference type="Pfam" id="PF07748">
    <property type="entry name" value="Glyco_hydro_38C"/>
    <property type="match status" value="1"/>
</dbReference>
<dbReference type="Gene3D" id="2.70.98.30">
    <property type="entry name" value="Golgi alpha-mannosidase II, domain 4"/>
    <property type="match status" value="1"/>
</dbReference>
<gene>
    <name evidence="2" type="ORF">GNF81_16440</name>
</gene>
<reference evidence="2" key="1">
    <citation type="submission" date="2019-11" db="EMBL/GenBank/DDBJ databases">
        <title>Characterization of Clostridium perfringens isolates from swine manure treated agricultural soils.</title>
        <authorList>
            <person name="Wushke S.T."/>
        </authorList>
    </citation>
    <scope>NUCLEOTIDE SEQUENCE</scope>
    <source>
        <strain evidence="2">X15</strain>
    </source>
</reference>
<feature type="non-terminal residue" evidence="2">
    <location>
        <position position="221"/>
    </location>
</feature>
<dbReference type="AlphaFoldDB" id="A0AAW9J4C4"/>
<dbReference type="InterPro" id="IPR011682">
    <property type="entry name" value="Glyco_hydro_38_C"/>
</dbReference>
<dbReference type="InterPro" id="IPR011013">
    <property type="entry name" value="Gal_mutarotase_sf_dom"/>
</dbReference>
<dbReference type="GO" id="GO:0004559">
    <property type="term" value="F:alpha-mannosidase activity"/>
    <property type="evidence" value="ECO:0007669"/>
    <property type="project" value="InterPro"/>
</dbReference>
<name>A0AAW9J4C4_CLOPF</name>
<evidence type="ECO:0000313" key="2">
    <source>
        <dbReference type="EMBL" id="MDZ5034295.1"/>
    </source>
</evidence>
<proteinExistence type="predicted"/>
<sequence>QRIVVYNSLPWERSGKVEVEFNGEKPESLINSETQEVVAVDSISDGYLTFTAKNIPSMGYATYEFSNEKVINDTISVEEDKNIIENKYFRITLDPSKGSIGSIINKKDNTEMIDQDNEFGFSQYLNERFSNDDVLAYNKAYNTQHGGWAYDDMSKTGLNTEQYKNVLHENKVADNLEISYETNNDSVVAVMKGEGVDNRYKGMELRITLHADQEYIDIDWV</sequence>
<feature type="non-terminal residue" evidence="2">
    <location>
        <position position="1"/>
    </location>
</feature>
<dbReference type="GO" id="GO:0006013">
    <property type="term" value="P:mannose metabolic process"/>
    <property type="evidence" value="ECO:0007669"/>
    <property type="project" value="InterPro"/>
</dbReference>
<protein>
    <recommendedName>
        <fullName evidence="1">Glycosyl hydrolase family 38 C-terminal domain-containing protein</fullName>
    </recommendedName>
</protein>
<evidence type="ECO:0000259" key="1">
    <source>
        <dbReference type="Pfam" id="PF07748"/>
    </source>
</evidence>
<accession>A0AAW9J4C4</accession>
<organism evidence="2 3">
    <name type="scientific">Clostridium perfringens</name>
    <dbReference type="NCBI Taxonomy" id="1502"/>
    <lineage>
        <taxon>Bacteria</taxon>
        <taxon>Bacillati</taxon>
        <taxon>Bacillota</taxon>
        <taxon>Clostridia</taxon>
        <taxon>Eubacteriales</taxon>
        <taxon>Clostridiaceae</taxon>
        <taxon>Clostridium</taxon>
    </lineage>
</organism>
<dbReference type="InterPro" id="IPR013780">
    <property type="entry name" value="Glyco_hydro_b"/>
</dbReference>
<evidence type="ECO:0000313" key="3">
    <source>
        <dbReference type="Proteomes" id="UP001289066"/>
    </source>
</evidence>
<comment type="caution">
    <text evidence="2">The sequence shown here is derived from an EMBL/GenBank/DDBJ whole genome shotgun (WGS) entry which is preliminary data.</text>
</comment>
<dbReference type="Proteomes" id="UP001289066">
    <property type="component" value="Unassembled WGS sequence"/>
</dbReference>
<dbReference type="RefSeq" id="WP_322412786.1">
    <property type="nucleotide sequence ID" value="NZ_WNVG01000405.1"/>
</dbReference>
<dbReference type="Gene3D" id="2.60.40.1180">
    <property type="entry name" value="Golgi alpha-mannosidase II"/>
    <property type="match status" value="1"/>
</dbReference>
<dbReference type="SUPFAM" id="SSF74650">
    <property type="entry name" value="Galactose mutarotase-like"/>
    <property type="match status" value="1"/>
</dbReference>